<dbReference type="EMBL" id="JAUESC010000004">
    <property type="protein sequence ID" value="KAK0596064.1"/>
    <property type="molecule type" value="Genomic_DNA"/>
</dbReference>
<dbReference type="AlphaFoldDB" id="A0AA39VRL5"/>
<proteinExistence type="predicted"/>
<dbReference type="Proteomes" id="UP001168877">
    <property type="component" value="Unassembled WGS sequence"/>
</dbReference>
<comment type="caution">
    <text evidence="1">The sequence shown here is derived from an EMBL/GenBank/DDBJ whole genome shotgun (WGS) entry which is preliminary data.</text>
</comment>
<evidence type="ECO:0000313" key="1">
    <source>
        <dbReference type="EMBL" id="KAK0596064.1"/>
    </source>
</evidence>
<accession>A0AA39VRL5</accession>
<gene>
    <name evidence="1" type="ORF">LWI29_012511</name>
</gene>
<sequence>MFLLCEVAQKACPSCAAVVLPRLPNFGIPRHASDRDFHVSTAVHLPRCHNRGSRATATSLLYRGYSAVVAQPRQASHRDIFVAQKACPSCAAVVLPRLPNFGILRHASDRDFHVSAAVHLPRCHNRGSRATATSLLCRGYSTAVAQPRQASHRDIFGAFFQNDHTSLMAPIYITL</sequence>
<organism evidence="1 2">
    <name type="scientific">Acer saccharum</name>
    <name type="common">Sugar maple</name>
    <dbReference type="NCBI Taxonomy" id="4024"/>
    <lineage>
        <taxon>Eukaryota</taxon>
        <taxon>Viridiplantae</taxon>
        <taxon>Streptophyta</taxon>
        <taxon>Embryophyta</taxon>
        <taxon>Tracheophyta</taxon>
        <taxon>Spermatophyta</taxon>
        <taxon>Magnoliopsida</taxon>
        <taxon>eudicotyledons</taxon>
        <taxon>Gunneridae</taxon>
        <taxon>Pentapetalae</taxon>
        <taxon>rosids</taxon>
        <taxon>malvids</taxon>
        <taxon>Sapindales</taxon>
        <taxon>Sapindaceae</taxon>
        <taxon>Hippocastanoideae</taxon>
        <taxon>Acereae</taxon>
        <taxon>Acer</taxon>
    </lineage>
</organism>
<reference evidence="1" key="1">
    <citation type="journal article" date="2022" name="Plant J.">
        <title>Strategies of tolerance reflected in two North American maple genomes.</title>
        <authorList>
            <person name="McEvoy S.L."/>
            <person name="Sezen U.U."/>
            <person name="Trouern-Trend A."/>
            <person name="McMahon S.M."/>
            <person name="Schaberg P.G."/>
            <person name="Yang J."/>
            <person name="Wegrzyn J.L."/>
            <person name="Swenson N.G."/>
        </authorList>
    </citation>
    <scope>NUCLEOTIDE SEQUENCE</scope>
    <source>
        <strain evidence="1">NS2018</strain>
    </source>
</reference>
<name>A0AA39VRL5_ACESA</name>
<evidence type="ECO:0000313" key="2">
    <source>
        <dbReference type="Proteomes" id="UP001168877"/>
    </source>
</evidence>
<keyword evidence="2" id="KW-1185">Reference proteome</keyword>
<protein>
    <submittedName>
        <fullName evidence="1">Uncharacterized protein</fullName>
    </submittedName>
</protein>
<reference evidence="1" key="2">
    <citation type="submission" date="2023-06" db="EMBL/GenBank/DDBJ databases">
        <authorList>
            <person name="Swenson N.G."/>
            <person name="Wegrzyn J.L."/>
            <person name="Mcevoy S.L."/>
        </authorList>
    </citation>
    <scope>NUCLEOTIDE SEQUENCE</scope>
    <source>
        <strain evidence="1">NS2018</strain>
        <tissue evidence="1">Leaf</tissue>
    </source>
</reference>